<protein>
    <submittedName>
        <fullName evidence="1">Uncharacterized protein</fullName>
    </submittedName>
</protein>
<dbReference type="Proteomes" id="UP000000644">
    <property type="component" value="Plasmid pPNAP01"/>
</dbReference>
<keyword evidence="1" id="KW-0614">Plasmid</keyword>
<dbReference type="AlphaFoldDB" id="A1VVL6"/>
<geneLocation type="plasmid" evidence="1 2">
    <name>pPNAP01</name>
</geneLocation>
<name>A1VVL6_POLNA</name>
<evidence type="ECO:0000313" key="2">
    <source>
        <dbReference type="Proteomes" id="UP000000644"/>
    </source>
</evidence>
<organism evidence="1 2">
    <name type="scientific">Polaromonas naphthalenivorans (strain CJ2)</name>
    <dbReference type="NCBI Taxonomy" id="365044"/>
    <lineage>
        <taxon>Bacteria</taxon>
        <taxon>Pseudomonadati</taxon>
        <taxon>Pseudomonadota</taxon>
        <taxon>Betaproteobacteria</taxon>
        <taxon>Burkholderiales</taxon>
        <taxon>Comamonadaceae</taxon>
        <taxon>Polaromonas</taxon>
    </lineage>
</organism>
<evidence type="ECO:0000313" key="1">
    <source>
        <dbReference type="EMBL" id="ABM39694.1"/>
    </source>
</evidence>
<dbReference type="HOGENOM" id="CLU_2701637_0_0_4"/>
<accession>A1VVL6</accession>
<keyword evidence="2" id="KW-1185">Reference proteome</keyword>
<sequence length="73" mass="8095">MAAAVQVFGQDAGIPETGSMHQAVPWEFVQPKVFGAQARPHPNDHLHMAVGKYGARLNLLSRDESYFAFWLQA</sequence>
<dbReference type="KEGG" id="pna:Pnap_4416"/>
<proteinExistence type="predicted"/>
<dbReference type="EMBL" id="CP000530">
    <property type="protein sequence ID" value="ABM39694.1"/>
    <property type="molecule type" value="Genomic_DNA"/>
</dbReference>
<gene>
    <name evidence="1" type="ordered locus">Pnap_4416</name>
</gene>
<reference evidence="2" key="1">
    <citation type="journal article" date="2009" name="Environ. Microbiol.">
        <title>The genome of Polaromonas naphthalenivorans strain CJ2, isolated from coal tar-contaminated sediment, reveals physiological and metabolic versatility and evolution through extensive horizontal gene transfer.</title>
        <authorList>
            <person name="Yagi J.M."/>
            <person name="Sims D."/>
            <person name="Brettin T."/>
            <person name="Bruce D."/>
            <person name="Madsen E.L."/>
        </authorList>
    </citation>
    <scope>NUCLEOTIDE SEQUENCE [LARGE SCALE GENOMIC DNA]</scope>
    <source>
        <strain evidence="2">CJ2</strain>
        <plasmid evidence="2">Plasmid pPNAP01</plasmid>
    </source>
</reference>